<dbReference type="Gene3D" id="2.60.40.10">
    <property type="entry name" value="Immunoglobulins"/>
    <property type="match status" value="2"/>
</dbReference>
<feature type="domain" description="IPT/TIG" evidence="1">
    <location>
        <begin position="118"/>
        <end position="192"/>
    </location>
</feature>
<dbReference type="PROSITE" id="PS51257">
    <property type="entry name" value="PROKAR_LIPOPROTEIN"/>
    <property type="match status" value="1"/>
</dbReference>
<dbReference type="InterPro" id="IPR013783">
    <property type="entry name" value="Ig-like_fold"/>
</dbReference>
<accession>A0ABT6YLH8</accession>
<reference evidence="2 3" key="1">
    <citation type="submission" date="2023-05" db="EMBL/GenBank/DDBJ databases">
        <title>Novel species of genus Flectobacillus isolated from stream in China.</title>
        <authorList>
            <person name="Lu H."/>
        </authorList>
    </citation>
    <scope>NUCLEOTIDE SEQUENCE [LARGE SCALE GENOMIC DNA]</scope>
    <source>
        <strain evidence="2 3">DC10W</strain>
    </source>
</reference>
<dbReference type="SUPFAM" id="SSF49785">
    <property type="entry name" value="Galactose-binding domain-like"/>
    <property type="match status" value="1"/>
</dbReference>
<gene>
    <name evidence="2" type="ORF">QM480_08685</name>
</gene>
<name>A0ABT6YLH8_9BACT</name>
<evidence type="ECO:0000313" key="3">
    <source>
        <dbReference type="Proteomes" id="UP001236569"/>
    </source>
</evidence>
<dbReference type="Pfam" id="PF01833">
    <property type="entry name" value="TIG"/>
    <property type="match status" value="1"/>
</dbReference>
<dbReference type="EMBL" id="JASHID010000005">
    <property type="protein sequence ID" value="MDI9864400.1"/>
    <property type="molecule type" value="Genomic_DNA"/>
</dbReference>
<dbReference type="InterPro" id="IPR002909">
    <property type="entry name" value="IPT_dom"/>
</dbReference>
<dbReference type="Gene3D" id="2.60.120.430">
    <property type="entry name" value="Galactose-binding lectin"/>
    <property type="match status" value="1"/>
</dbReference>
<dbReference type="InterPro" id="IPR014756">
    <property type="entry name" value="Ig_E-set"/>
</dbReference>
<keyword evidence="3" id="KW-1185">Reference proteome</keyword>
<proteinExistence type="predicted"/>
<sequence length="334" mass="35794">MKNTFFKIATALFVTGTVWLSSCTSDDAVNAVPVADKLAPDSASGGSVLTLTGSGLGEMRTIVFDNGNVPAGLNPAFNTDNAIVFRVPDTAFGGTQKIIFTNKYGKSVAVPFKVIALPIVTELSNTDFTKGTQVTVKGNNLNDVTKVLLAGSTAEAKVISKTKKQMVIEMPASSSTRSKLTITNSSGTITTQQELVSVDNNYGFFKDNFADGLDNWSWGGDFTASTKNVWTGTRSLEAAYNGSWGGLSLHSSAGISTAGVNYLTFWAKGADIDRQVSIKVNWATDKVVTIPANVWTYFKIPATGFLTMPVINDFVFQIHDDGKTIYFDNILLVK</sequence>
<dbReference type="CDD" id="cd00102">
    <property type="entry name" value="IPT"/>
    <property type="match status" value="1"/>
</dbReference>
<comment type="caution">
    <text evidence="2">The sequence shown here is derived from an EMBL/GenBank/DDBJ whole genome shotgun (WGS) entry which is preliminary data.</text>
</comment>
<evidence type="ECO:0000259" key="1">
    <source>
        <dbReference type="Pfam" id="PF01833"/>
    </source>
</evidence>
<protein>
    <submittedName>
        <fullName evidence="2">IPT/TIG domain-containing protein</fullName>
    </submittedName>
</protein>
<dbReference type="SUPFAM" id="SSF81296">
    <property type="entry name" value="E set domains"/>
    <property type="match status" value="2"/>
</dbReference>
<evidence type="ECO:0000313" key="2">
    <source>
        <dbReference type="EMBL" id="MDI9864400.1"/>
    </source>
</evidence>
<dbReference type="Proteomes" id="UP001236569">
    <property type="component" value="Unassembled WGS sequence"/>
</dbReference>
<dbReference type="RefSeq" id="WP_166549541.1">
    <property type="nucleotide sequence ID" value="NZ_JASHIC010000001.1"/>
</dbReference>
<dbReference type="InterPro" id="IPR008979">
    <property type="entry name" value="Galactose-bd-like_sf"/>
</dbReference>
<organism evidence="2 3">
    <name type="scientific">Flectobacillus longus</name>
    <dbReference type="NCBI Taxonomy" id="2984207"/>
    <lineage>
        <taxon>Bacteria</taxon>
        <taxon>Pseudomonadati</taxon>
        <taxon>Bacteroidota</taxon>
        <taxon>Cytophagia</taxon>
        <taxon>Cytophagales</taxon>
        <taxon>Flectobacillaceae</taxon>
        <taxon>Flectobacillus</taxon>
    </lineage>
</organism>